<sequence>MFNPPTIRKVFEGVASRHEMYALFNRHAQARFDDNRMNGTRYIGEWFEISEADHDHMFEILPPLFYRGDMFAMREFLAASVTSVFFALTIDNRSRWFHGYCDLGERQSPDLMRAEIIARESRPVRAMNRQEKLDHIWSATGPDFRGYADARFPADLRNRQMVLVYPSDQGTVWKLLDDLTDEEIAAKLPVQFRLLPETIAA</sequence>
<evidence type="ECO:0000313" key="2">
    <source>
        <dbReference type="Proteomes" id="UP000191897"/>
    </source>
</evidence>
<evidence type="ECO:0000313" key="1">
    <source>
        <dbReference type="EMBL" id="CUX67195.1"/>
    </source>
</evidence>
<dbReference type="EMBL" id="FBWC01000041">
    <property type="protein sequence ID" value="CUX67195.1"/>
    <property type="molecule type" value="Genomic_DNA"/>
</dbReference>
<proteinExistence type="predicted"/>
<protein>
    <recommendedName>
        <fullName evidence="3">DUF1419 domain-containing protein</fullName>
    </recommendedName>
</protein>
<dbReference type="Pfam" id="PF07215">
    <property type="entry name" value="DUF1419"/>
    <property type="match status" value="1"/>
</dbReference>
<gene>
    <name evidence="1" type="ORF">AGR4C_pb20075</name>
</gene>
<accession>A0A1S7SDD7</accession>
<reference evidence="1 2" key="1">
    <citation type="submission" date="2016-01" db="EMBL/GenBank/DDBJ databases">
        <authorList>
            <person name="Oliw E.H."/>
        </authorList>
    </citation>
    <scope>NUCLEOTIDE SEQUENCE [LARGE SCALE GENOMIC DNA]</scope>
    <source>
        <strain evidence="1 2">Kerr 14</strain>
    </source>
</reference>
<dbReference type="Proteomes" id="UP000191897">
    <property type="component" value="Unassembled WGS sequence"/>
</dbReference>
<dbReference type="RefSeq" id="WP_080867940.1">
    <property type="nucleotide sequence ID" value="NZ_LT009733.1"/>
</dbReference>
<dbReference type="InterPro" id="IPR009862">
    <property type="entry name" value="DUF1419"/>
</dbReference>
<organism evidence="1 2">
    <name type="scientific">Agrobacterium tumefaciens str. Kerr 14</name>
    <dbReference type="NCBI Taxonomy" id="1183424"/>
    <lineage>
        <taxon>Bacteria</taxon>
        <taxon>Pseudomonadati</taxon>
        <taxon>Pseudomonadota</taxon>
        <taxon>Alphaproteobacteria</taxon>
        <taxon>Hyphomicrobiales</taxon>
        <taxon>Rhizobiaceae</taxon>
        <taxon>Rhizobium/Agrobacterium group</taxon>
        <taxon>Agrobacterium</taxon>
        <taxon>Agrobacterium tumefaciens complex</taxon>
    </lineage>
</organism>
<evidence type="ECO:0008006" key="3">
    <source>
        <dbReference type="Google" id="ProtNLM"/>
    </source>
</evidence>
<name>A0A1S7SDD7_AGRTU</name>
<dbReference type="AlphaFoldDB" id="A0A1S7SDD7"/>